<comment type="caution">
    <text evidence="1">The sequence shown here is derived from an EMBL/GenBank/DDBJ whole genome shotgun (WGS) entry which is preliminary data.</text>
</comment>
<dbReference type="PATRIC" id="fig|1423733.4.peg.3406"/>
<organism evidence="1 2">
    <name type="scientific">Secundilactobacillus collinoides DSM 20515 = JCM 1123</name>
    <dbReference type="NCBI Taxonomy" id="1423733"/>
    <lineage>
        <taxon>Bacteria</taxon>
        <taxon>Bacillati</taxon>
        <taxon>Bacillota</taxon>
        <taxon>Bacilli</taxon>
        <taxon>Lactobacillales</taxon>
        <taxon>Lactobacillaceae</taxon>
        <taxon>Secundilactobacillus</taxon>
    </lineage>
</organism>
<accession>A0A0R2B5H4</accession>
<dbReference type="InterPro" id="IPR036388">
    <property type="entry name" value="WH-like_DNA-bd_sf"/>
</dbReference>
<evidence type="ECO:0000313" key="2">
    <source>
        <dbReference type="Proteomes" id="UP000051845"/>
    </source>
</evidence>
<reference evidence="1 2" key="1">
    <citation type="journal article" date="2015" name="Genome Announc.">
        <title>Expanding the biotechnology potential of lactobacilli through comparative genomics of 213 strains and associated genera.</title>
        <authorList>
            <person name="Sun Z."/>
            <person name="Harris H.M."/>
            <person name="McCann A."/>
            <person name="Guo C."/>
            <person name="Argimon S."/>
            <person name="Zhang W."/>
            <person name="Yang X."/>
            <person name="Jeffery I.B."/>
            <person name="Cooney J.C."/>
            <person name="Kagawa T.F."/>
            <person name="Liu W."/>
            <person name="Song Y."/>
            <person name="Salvetti E."/>
            <person name="Wrobel A."/>
            <person name="Rasinkangas P."/>
            <person name="Parkhill J."/>
            <person name="Rea M.C."/>
            <person name="O'Sullivan O."/>
            <person name="Ritari J."/>
            <person name="Douillard F.P."/>
            <person name="Paul Ross R."/>
            <person name="Yang R."/>
            <person name="Briner A.E."/>
            <person name="Felis G.E."/>
            <person name="de Vos W.M."/>
            <person name="Barrangou R."/>
            <person name="Klaenhammer T.R."/>
            <person name="Caufield P.W."/>
            <person name="Cui Y."/>
            <person name="Zhang H."/>
            <person name="O'Toole P.W."/>
        </authorList>
    </citation>
    <scope>NUCLEOTIDE SEQUENCE [LARGE SCALE GENOMIC DNA]</scope>
    <source>
        <strain evidence="1 2">DSM 20515</strain>
    </source>
</reference>
<dbReference type="RefSeq" id="WP_056997139.1">
    <property type="nucleotide sequence ID" value="NZ_AYYR01000074.1"/>
</dbReference>
<dbReference type="InterPro" id="IPR036390">
    <property type="entry name" value="WH_DNA-bd_sf"/>
</dbReference>
<proteinExistence type="predicted"/>
<protein>
    <recommendedName>
        <fullName evidence="3">HTH marR-type domain-containing protein</fullName>
    </recommendedName>
</protein>
<dbReference type="EMBL" id="AYYR01000074">
    <property type="protein sequence ID" value="KRM74616.1"/>
    <property type="molecule type" value="Genomic_DNA"/>
</dbReference>
<evidence type="ECO:0000313" key="1">
    <source>
        <dbReference type="EMBL" id="KRM74616.1"/>
    </source>
</evidence>
<dbReference type="AlphaFoldDB" id="A0A0R2B5H4"/>
<dbReference type="Gene3D" id="1.10.10.10">
    <property type="entry name" value="Winged helix-like DNA-binding domain superfamily/Winged helix DNA-binding domain"/>
    <property type="match status" value="1"/>
</dbReference>
<sequence>MEKLDFYKHHIENPLINIINTRAQDNNFERQWIQLHVPNRDLQYAISQLTTLNLRLLQQIKLSEPVTAEGLIAELDLKMGVITKNVNKLSRLGFVTRSHEDIKQATFQLTKTGSKVVTIQNELGDLLDQQHARLVEKYSPEELTIVADFLKDLQEGH</sequence>
<name>A0A0R2B5H4_SECCO</name>
<evidence type="ECO:0008006" key="3">
    <source>
        <dbReference type="Google" id="ProtNLM"/>
    </source>
</evidence>
<gene>
    <name evidence="1" type="ORF">FC82_GL003278</name>
</gene>
<dbReference type="SUPFAM" id="SSF46785">
    <property type="entry name" value="Winged helix' DNA-binding domain"/>
    <property type="match status" value="1"/>
</dbReference>
<dbReference type="Proteomes" id="UP000051845">
    <property type="component" value="Unassembled WGS sequence"/>
</dbReference>